<keyword evidence="2" id="KW-1185">Reference proteome</keyword>
<dbReference type="Proteomes" id="UP000620327">
    <property type="component" value="Unassembled WGS sequence"/>
</dbReference>
<dbReference type="AlphaFoldDB" id="A0A923SA11"/>
<evidence type="ECO:0000313" key="1">
    <source>
        <dbReference type="EMBL" id="MBC5769552.1"/>
    </source>
</evidence>
<reference evidence="1" key="1">
    <citation type="submission" date="2020-08" db="EMBL/GenBank/DDBJ databases">
        <title>Genome public.</title>
        <authorList>
            <person name="Liu C."/>
            <person name="Sun Q."/>
        </authorList>
    </citation>
    <scope>NUCLEOTIDE SEQUENCE</scope>
    <source>
        <strain evidence="1">BX15</strain>
    </source>
</reference>
<proteinExistence type="predicted"/>
<accession>A0A923SA11</accession>
<sequence length="59" mass="6766">MNKTARFVLKTVAAGLAFCAFVCLVVGSWSDVYEAIERRRACRLSKQESRDYADEELYQ</sequence>
<dbReference type="RefSeq" id="WP_187013896.1">
    <property type="nucleotide sequence ID" value="NZ_JACOQI010000002.1"/>
</dbReference>
<comment type="caution">
    <text evidence="1">The sequence shown here is derived from an EMBL/GenBank/DDBJ whole genome shotgun (WGS) entry which is preliminary data.</text>
</comment>
<organism evidence="1 2">
    <name type="scientific">Dysosmobacter segnis</name>
    <dbReference type="NCBI Taxonomy" id="2763042"/>
    <lineage>
        <taxon>Bacteria</taxon>
        <taxon>Bacillati</taxon>
        <taxon>Bacillota</taxon>
        <taxon>Clostridia</taxon>
        <taxon>Eubacteriales</taxon>
        <taxon>Oscillospiraceae</taxon>
        <taxon>Dysosmobacter</taxon>
    </lineage>
</organism>
<dbReference type="EMBL" id="JACOQI010000002">
    <property type="protein sequence ID" value="MBC5769552.1"/>
    <property type="molecule type" value="Genomic_DNA"/>
</dbReference>
<name>A0A923SA11_9FIRM</name>
<protein>
    <submittedName>
        <fullName evidence="1">Uncharacterized protein</fullName>
    </submittedName>
</protein>
<evidence type="ECO:0000313" key="2">
    <source>
        <dbReference type="Proteomes" id="UP000620327"/>
    </source>
</evidence>
<gene>
    <name evidence="1" type="ORF">H8Z83_04345</name>
</gene>